<reference evidence="6 7" key="1">
    <citation type="journal article" date="2014" name="BMC Genomics">
        <title>Comparison of environmental and isolate Sulfobacillus genomes reveals diverse carbon, sulfur, nitrogen, and hydrogen metabolisms.</title>
        <authorList>
            <person name="Justice N.B."/>
            <person name="Norman A."/>
            <person name="Brown C.T."/>
            <person name="Singh A."/>
            <person name="Thomas B.C."/>
            <person name="Banfield J.F."/>
        </authorList>
    </citation>
    <scope>NUCLEOTIDE SEQUENCE [LARGE SCALE GENOMIC DNA]</scope>
    <source>
        <strain evidence="6">AMDSBA4</strain>
    </source>
</reference>
<gene>
    <name evidence="6" type="ORF">C7B46_02645</name>
</gene>
<dbReference type="Pfam" id="PF00126">
    <property type="entry name" value="HTH_1"/>
    <property type="match status" value="1"/>
</dbReference>
<name>A0A2T2XKQ5_9FIRM</name>
<dbReference type="GO" id="GO:0003700">
    <property type="term" value="F:DNA-binding transcription factor activity"/>
    <property type="evidence" value="ECO:0007669"/>
    <property type="project" value="InterPro"/>
</dbReference>
<dbReference type="PANTHER" id="PTHR30346:SF28">
    <property type="entry name" value="HTH-TYPE TRANSCRIPTIONAL REGULATOR CYNR"/>
    <property type="match status" value="1"/>
</dbReference>
<organism evidence="6 7">
    <name type="scientific">Sulfobacillus benefaciens</name>
    <dbReference type="NCBI Taxonomy" id="453960"/>
    <lineage>
        <taxon>Bacteria</taxon>
        <taxon>Bacillati</taxon>
        <taxon>Bacillota</taxon>
        <taxon>Clostridia</taxon>
        <taxon>Eubacteriales</taxon>
        <taxon>Clostridiales Family XVII. Incertae Sedis</taxon>
        <taxon>Sulfobacillus</taxon>
    </lineage>
</organism>
<dbReference type="PRINTS" id="PR00039">
    <property type="entry name" value="HTHLYSR"/>
</dbReference>
<dbReference type="FunFam" id="1.10.10.10:FF:000001">
    <property type="entry name" value="LysR family transcriptional regulator"/>
    <property type="match status" value="1"/>
</dbReference>
<feature type="domain" description="HTH lysR-type" evidence="5">
    <location>
        <begin position="2"/>
        <end position="59"/>
    </location>
</feature>
<keyword evidence="4" id="KW-0804">Transcription</keyword>
<dbReference type="InterPro" id="IPR005119">
    <property type="entry name" value="LysR_subst-bd"/>
</dbReference>
<dbReference type="InterPro" id="IPR000847">
    <property type="entry name" value="LysR_HTH_N"/>
</dbReference>
<accession>A0A2T2XKQ5</accession>
<evidence type="ECO:0000259" key="5">
    <source>
        <dbReference type="PROSITE" id="PS50931"/>
    </source>
</evidence>
<dbReference type="GO" id="GO:0003677">
    <property type="term" value="F:DNA binding"/>
    <property type="evidence" value="ECO:0007669"/>
    <property type="project" value="UniProtKB-KW"/>
</dbReference>
<dbReference type="SUPFAM" id="SSF46785">
    <property type="entry name" value="Winged helix' DNA-binding domain"/>
    <property type="match status" value="1"/>
</dbReference>
<sequence>MIEIRLLKYVVAVNETKNFSRAAELLRIAQPSLSQQIAKLERELGLRLFFRTHSGITPTPEGMAFIEKAVRIIRLDEDLEREMKEHSQGIGQELSIGTTAITGGHVLPPLLQVFGKQFPRVRIRLVEASSEQLEDLTTKGEVDFSILSLPLKQPQLTYVPLLTEPLLLALPKKEQEWMSNIVLHWLSSNTELVDLAQVSHMPFVLLKEGFGFRETVLQICAENGFQPHIAFETSSIETAQALVAHGLGITVIPKMVAHHDEGSPRYIAIQSAPTRTLVFAYSKERYLCLTAQKFLETFSDKQGLKTTT</sequence>
<dbReference type="PROSITE" id="PS50931">
    <property type="entry name" value="HTH_LYSR"/>
    <property type="match status" value="1"/>
</dbReference>
<dbReference type="CDD" id="cd05466">
    <property type="entry name" value="PBP2_LTTR_substrate"/>
    <property type="match status" value="1"/>
</dbReference>
<dbReference type="Proteomes" id="UP000242972">
    <property type="component" value="Unassembled WGS sequence"/>
</dbReference>
<evidence type="ECO:0000313" key="6">
    <source>
        <dbReference type="EMBL" id="PSR35072.1"/>
    </source>
</evidence>
<dbReference type="Gene3D" id="1.10.10.10">
    <property type="entry name" value="Winged helix-like DNA-binding domain superfamily/Winged helix DNA-binding domain"/>
    <property type="match status" value="1"/>
</dbReference>
<dbReference type="Pfam" id="PF03466">
    <property type="entry name" value="LysR_substrate"/>
    <property type="match status" value="1"/>
</dbReference>
<evidence type="ECO:0000256" key="1">
    <source>
        <dbReference type="ARBA" id="ARBA00009437"/>
    </source>
</evidence>
<proteinExistence type="inferred from homology"/>
<dbReference type="InterPro" id="IPR036388">
    <property type="entry name" value="WH-like_DNA-bd_sf"/>
</dbReference>
<dbReference type="InterPro" id="IPR036390">
    <property type="entry name" value="WH_DNA-bd_sf"/>
</dbReference>
<keyword evidence="2" id="KW-0805">Transcription regulation</keyword>
<evidence type="ECO:0000313" key="7">
    <source>
        <dbReference type="Proteomes" id="UP000242972"/>
    </source>
</evidence>
<dbReference type="PANTHER" id="PTHR30346">
    <property type="entry name" value="TRANSCRIPTIONAL DUAL REGULATOR HCAR-RELATED"/>
    <property type="match status" value="1"/>
</dbReference>
<dbReference type="AlphaFoldDB" id="A0A2T2XKQ5"/>
<keyword evidence="3" id="KW-0238">DNA-binding</keyword>
<protein>
    <submittedName>
        <fullName evidence="6">LysR family transcriptional regulator</fullName>
    </submittedName>
</protein>
<dbReference type="Gene3D" id="3.40.190.290">
    <property type="match status" value="1"/>
</dbReference>
<evidence type="ECO:0000256" key="3">
    <source>
        <dbReference type="ARBA" id="ARBA00023125"/>
    </source>
</evidence>
<comment type="similarity">
    <text evidence="1">Belongs to the LysR transcriptional regulatory family.</text>
</comment>
<dbReference type="SUPFAM" id="SSF53850">
    <property type="entry name" value="Periplasmic binding protein-like II"/>
    <property type="match status" value="1"/>
</dbReference>
<dbReference type="GO" id="GO:0032993">
    <property type="term" value="C:protein-DNA complex"/>
    <property type="evidence" value="ECO:0007669"/>
    <property type="project" value="TreeGrafter"/>
</dbReference>
<evidence type="ECO:0000256" key="2">
    <source>
        <dbReference type="ARBA" id="ARBA00023015"/>
    </source>
</evidence>
<evidence type="ECO:0000256" key="4">
    <source>
        <dbReference type="ARBA" id="ARBA00023163"/>
    </source>
</evidence>
<comment type="caution">
    <text evidence="6">The sequence shown here is derived from an EMBL/GenBank/DDBJ whole genome shotgun (WGS) entry which is preliminary data.</text>
</comment>
<dbReference type="EMBL" id="PXYW01000004">
    <property type="protein sequence ID" value="PSR35072.1"/>
    <property type="molecule type" value="Genomic_DNA"/>
</dbReference>